<feature type="compositionally biased region" description="Basic and acidic residues" evidence="2">
    <location>
        <begin position="73"/>
        <end position="112"/>
    </location>
</feature>
<dbReference type="Proteomes" id="UP000054477">
    <property type="component" value="Unassembled WGS sequence"/>
</dbReference>
<keyword evidence="4" id="KW-1185">Reference proteome</keyword>
<reference evidence="3 4" key="1">
    <citation type="submission" date="2014-04" db="EMBL/GenBank/DDBJ databases">
        <authorList>
            <consortium name="DOE Joint Genome Institute"/>
            <person name="Kuo A."/>
            <person name="Kohler A."/>
            <person name="Nagy L.G."/>
            <person name="Floudas D."/>
            <person name="Copeland A."/>
            <person name="Barry K.W."/>
            <person name="Cichocki N."/>
            <person name="Veneault-Fourrey C."/>
            <person name="LaButti K."/>
            <person name="Lindquist E.A."/>
            <person name="Lipzen A."/>
            <person name="Lundell T."/>
            <person name="Morin E."/>
            <person name="Murat C."/>
            <person name="Sun H."/>
            <person name="Tunlid A."/>
            <person name="Henrissat B."/>
            <person name="Grigoriev I.V."/>
            <person name="Hibbett D.S."/>
            <person name="Martin F."/>
            <person name="Nordberg H.P."/>
            <person name="Cantor M.N."/>
            <person name="Hua S.X."/>
        </authorList>
    </citation>
    <scope>NUCLEOTIDE SEQUENCE [LARGE SCALE GENOMIC DNA]</scope>
    <source>
        <strain evidence="3 4">LaAM-08-1</strain>
    </source>
</reference>
<proteinExistence type="predicted"/>
<accession>A0A0C9XHR5</accession>
<sequence>MLSWLGFASRTPRIDTERKASHNGHTATIAGQSTPTDDHLGTGPHHQSVPRHRKNGSLKQSSRTVEPANLLQARKEPKRGRSPDLHFDSRDGDMQESISRRETREGRKDGSRKFKLARKYGEEVSALMKDKEELKLQLNETISRLNYAEDTSHHMKQKLRKTEEELQQLAKRDAETANRLRTQLESQHRHGQSLEAKIRQQTADISTLREQLHRAEANNSQTTQLLDVRTAELKGAQVFLTKADSFAGADLIKMVESLNSEMFQGAASMSEGLEFDEVAARNARLNGQAMERAKLLLGSVMFSQLLAKPPTVDPLPLQLALQSIMILRCIQIIQSLCPMEYRDQNDFLKKIYAGIQASEEQAVAGRWRAMTQAQLKPSRSYAPQIAEDLVNVLIVCGLSTSNSKHQIIIQDIKHRMSLLEKAALKLKVALKEGVTSVDIEPFYISTRAQFDPTKMDDAYGDSRKETRNRGDGERIMCTTDMGLRRVLTKRSVDGQVQSYYDIILKPKVVLASSLTDEAEAQTPLGEQSSK</sequence>
<dbReference type="HOGENOM" id="CLU_031481_5_0_1"/>
<keyword evidence="1" id="KW-0175">Coiled coil</keyword>
<organism evidence="3 4">
    <name type="scientific">Laccaria amethystina LaAM-08-1</name>
    <dbReference type="NCBI Taxonomy" id="1095629"/>
    <lineage>
        <taxon>Eukaryota</taxon>
        <taxon>Fungi</taxon>
        <taxon>Dikarya</taxon>
        <taxon>Basidiomycota</taxon>
        <taxon>Agaricomycotina</taxon>
        <taxon>Agaricomycetes</taxon>
        <taxon>Agaricomycetidae</taxon>
        <taxon>Agaricales</taxon>
        <taxon>Agaricineae</taxon>
        <taxon>Hydnangiaceae</taxon>
        <taxon>Laccaria</taxon>
    </lineage>
</organism>
<reference evidence="4" key="2">
    <citation type="submission" date="2015-01" db="EMBL/GenBank/DDBJ databases">
        <title>Evolutionary Origins and Diversification of the Mycorrhizal Mutualists.</title>
        <authorList>
            <consortium name="DOE Joint Genome Institute"/>
            <consortium name="Mycorrhizal Genomics Consortium"/>
            <person name="Kohler A."/>
            <person name="Kuo A."/>
            <person name="Nagy L.G."/>
            <person name="Floudas D."/>
            <person name="Copeland A."/>
            <person name="Barry K.W."/>
            <person name="Cichocki N."/>
            <person name="Veneault-Fourrey C."/>
            <person name="LaButti K."/>
            <person name="Lindquist E.A."/>
            <person name="Lipzen A."/>
            <person name="Lundell T."/>
            <person name="Morin E."/>
            <person name="Murat C."/>
            <person name="Riley R."/>
            <person name="Ohm R."/>
            <person name="Sun H."/>
            <person name="Tunlid A."/>
            <person name="Henrissat B."/>
            <person name="Grigoriev I.V."/>
            <person name="Hibbett D.S."/>
            <person name="Martin F."/>
        </authorList>
    </citation>
    <scope>NUCLEOTIDE SEQUENCE [LARGE SCALE GENOMIC DNA]</scope>
    <source>
        <strain evidence="4">LaAM-08-1</strain>
    </source>
</reference>
<dbReference type="EMBL" id="KN838613">
    <property type="protein sequence ID" value="KIK01074.1"/>
    <property type="molecule type" value="Genomic_DNA"/>
</dbReference>
<name>A0A0C9XHR5_9AGAR</name>
<dbReference type="AlphaFoldDB" id="A0A0C9XHR5"/>
<evidence type="ECO:0000256" key="1">
    <source>
        <dbReference type="SAM" id="Coils"/>
    </source>
</evidence>
<feature type="compositionally biased region" description="Polar residues" evidence="2">
    <location>
        <begin position="23"/>
        <end position="35"/>
    </location>
</feature>
<feature type="region of interest" description="Disordered" evidence="2">
    <location>
        <begin position="15"/>
        <end position="112"/>
    </location>
</feature>
<dbReference type="OrthoDB" id="3147752at2759"/>
<evidence type="ECO:0000256" key="2">
    <source>
        <dbReference type="SAM" id="MobiDB-lite"/>
    </source>
</evidence>
<evidence type="ECO:0000313" key="3">
    <source>
        <dbReference type="EMBL" id="KIK01074.1"/>
    </source>
</evidence>
<gene>
    <name evidence="3" type="ORF">K443DRAFT_581866</name>
</gene>
<evidence type="ECO:0000313" key="4">
    <source>
        <dbReference type="Proteomes" id="UP000054477"/>
    </source>
</evidence>
<feature type="coiled-coil region" evidence="1">
    <location>
        <begin position="117"/>
        <end position="225"/>
    </location>
</feature>
<dbReference type="STRING" id="1095629.A0A0C9XHR5"/>
<protein>
    <submittedName>
        <fullName evidence="3">Uncharacterized protein</fullName>
    </submittedName>
</protein>